<feature type="repeat" description="TPR" evidence="1">
    <location>
        <begin position="163"/>
        <end position="196"/>
    </location>
</feature>
<sequence length="407" mass="45347">MLGLLMLLGPLLLVGCAGDYVARTHGIREAYQAENYPRALELLDHEGEHGNPNDQLLVLLDRGMVLHSAGRWEESIQVLGQADRLSRELDGISLREEAGALLSNERQRAYRGEDFEKLMISVLQALNYAQLGRDEDALVEVRRVNERLRRMVVEEKKPYEQLAIARYLGGVLYEDQREWDSAYIDYAKALELEPRLGALGEPLLRLAKKTGRDDVYQDLLQRFPGLSHEPLGPEEGQVVVVVEAGLSPEKQSMNRPYAPNAVELITVPVYRDRSSTARAQVSVGGDWQGTVTVTSLSTVAKVHLEDRVGRMVAKQLAGALVKGGLAAGAGAATQSKEVAYLTFLLLNLANEPDLRSWLSLPAEFQLARFRLPAGRHQVQVEYAGRVTSREVEVRPGRVSLVVMRRYY</sequence>
<reference evidence="2 3" key="1">
    <citation type="submission" date="2014-04" db="EMBL/GenBank/DDBJ databases">
        <title>Genome assembly of Hyalangium minutum DSM 14724.</title>
        <authorList>
            <person name="Sharma G."/>
            <person name="Subramanian S."/>
        </authorList>
    </citation>
    <scope>NUCLEOTIDE SEQUENCE [LARGE SCALE GENOMIC DNA]</scope>
    <source>
        <strain evidence="2 3">DSM 14724</strain>
    </source>
</reference>
<keyword evidence="1" id="KW-0802">TPR repeat</keyword>
<dbReference type="PROSITE" id="PS50005">
    <property type="entry name" value="TPR"/>
    <property type="match status" value="1"/>
</dbReference>
<evidence type="ECO:0000313" key="2">
    <source>
        <dbReference type="EMBL" id="KFE63481.1"/>
    </source>
</evidence>
<accession>A0A085W718</accession>
<dbReference type="AlphaFoldDB" id="A0A085W718"/>
<proteinExistence type="predicted"/>
<dbReference type="EMBL" id="JMCB01000017">
    <property type="protein sequence ID" value="KFE63481.1"/>
    <property type="molecule type" value="Genomic_DNA"/>
</dbReference>
<organism evidence="2 3">
    <name type="scientific">Hyalangium minutum</name>
    <dbReference type="NCBI Taxonomy" id="394096"/>
    <lineage>
        <taxon>Bacteria</taxon>
        <taxon>Pseudomonadati</taxon>
        <taxon>Myxococcota</taxon>
        <taxon>Myxococcia</taxon>
        <taxon>Myxococcales</taxon>
        <taxon>Cystobacterineae</taxon>
        <taxon>Archangiaceae</taxon>
        <taxon>Hyalangium</taxon>
    </lineage>
</organism>
<dbReference type="SUPFAM" id="SSF48452">
    <property type="entry name" value="TPR-like"/>
    <property type="match status" value="1"/>
</dbReference>
<dbReference type="STRING" id="394096.DB31_2599"/>
<dbReference type="Gene3D" id="1.25.40.10">
    <property type="entry name" value="Tetratricopeptide repeat domain"/>
    <property type="match status" value="1"/>
</dbReference>
<comment type="caution">
    <text evidence="2">The sequence shown here is derived from an EMBL/GenBank/DDBJ whole genome shotgun (WGS) entry which is preliminary data.</text>
</comment>
<dbReference type="InterPro" id="IPR019734">
    <property type="entry name" value="TPR_rpt"/>
</dbReference>
<dbReference type="SMART" id="SM00028">
    <property type="entry name" value="TPR"/>
    <property type="match status" value="2"/>
</dbReference>
<gene>
    <name evidence="2" type="ORF">DB31_2599</name>
</gene>
<name>A0A085W718_9BACT</name>
<dbReference type="Proteomes" id="UP000028725">
    <property type="component" value="Unassembled WGS sequence"/>
</dbReference>
<keyword evidence="3" id="KW-1185">Reference proteome</keyword>
<protein>
    <submittedName>
        <fullName evidence="2">Putative lipoprotein</fullName>
    </submittedName>
</protein>
<evidence type="ECO:0000313" key="3">
    <source>
        <dbReference type="Proteomes" id="UP000028725"/>
    </source>
</evidence>
<keyword evidence="2" id="KW-0449">Lipoprotein</keyword>
<dbReference type="PATRIC" id="fig|394096.3.peg.6931"/>
<evidence type="ECO:0000256" key="1">
    <source>
        <dbReference type="PROSITE-ProRule" id="PRU00339"/>
    </source>
</evidence>
<dbReference type="InterPro" id="IPR011990">
    <property type="entry name" value="TPR-like_helical_dom_sf"/>
</dbReference>